<keyword evidence="3" id="KW-1185">Reference proteome</keyword>
<dbReference type="OrthoDB" id="836517at2"/>
<sequence>MFNRLKVLEQINQLDPEKDFQKIVFLAGSYDFPQDVEISLAISFFRTFAVPSISKILNTTKQFENAGQKRYDDTALILAELIENGLESDRGKQAIRRLNQIHKQYNIRNEDFLYTLTTFVFEPSRWNERFGWRKSTEKERLANFYLWKKIGKMMGIKDIPETYEELEKFNRSYENENFKCTLDTEQVAMATMRIASGRIPKIPGLEYLVYHAVFSLMDKQLRNAVGFPDPNPFVAGLAYSVLKLRAFVLRYFWPPRRTPYYVTKRENPTYPNGYLIEELGPH</sequence>
<dbReference type="Proteomes" id="UP000297453">
    <property type="component" value="Unassembled WGS sequence"/>
</dbReference>
<dbReference type="EMBL" id="RQEP01000018">
    <property type="protein sequence ID" value="TGK00796.1"/>
    <property type="molecule type" value="Genomic_DNA"/>
</dbReference>
<gene>
    <name evidence="2" type="ORF">EHO59_12745</name>
</gene>
<accession>A0A4R9FPV9</accession>
<evidence type="ECO:0000259" key="1">
    <source>
        <dbReference type="Pfam" id="PF09995"/>
    </source>
</evidence>
<reference evidence="2" key="1">
    <citation type="journal article" date="2019" name="PLoS Negl. Trop. Dis.">
        <title>Revisiting the worldwide diversity of Leptospira species in the environment.</title>
        <authorList>
            <person name="Vincent A.T."/>
            <person name="Schiettekatte O."/>
            <person name="Bourhy P."/>
            <person name="Veyrier F.J."/>
            <person name="Picardeau M."/>
        </authorList>
    </citation>
    <scope>NUCLEOTIDE SEQUENCE [LARGE SCALE GENOMIC DNA]</scope>
    <source>
        <strain evidence="2">SSS9</strain>
    </source>
</reference>
<dbReference type="GO" id="GO:0016491">
    <property type="term" value="F:oxidoreductase activity"/>
    <property type="evidence" value="ECO:0007669"/>
    <property type="project" value="InterPro"/>
</dbReference>
<dbReference type="InterPro" id="IPR018713">
    <property type="entry name" value="MPAB/Lcp_cat_dom"/>
</dbReference>
<dbReference type="PANTHER" id="PTHR36124:SF1">
    <property type="entry name" value="ER-BOUND OXYGENASE MPAB_MPAB'_RUBBER OXYGENASE CATALYTIC DOMAIN-CONTAINING PROTEIN"/>
    <property type="match status" value="1"/>
</dbReference>
<proteinExistence type="predicted"/>
<dbReference type="PANTHER" id="PTHR36124">
    <property type="match status" value="1"/>
</dbReference>
<protein>
    <submittedName>
        <fullName evidence="2">DUF2236 domain-containing protein</fullName>
    </submittedName>
</protein>
<comment type="caution">
    <text evidence="2">The sequence shown here is derived from an EMBL/GenBank/DDBJ whole genome shotgun (WGS) entry which is preliminary data.</text>
</comment>
<dbReference type="AlphaFoldDB" id="A0A4R9FPV9"/>
<dbReference type="InterPro" id="IPR046366">
    <property type="entry name" value="MPAB"/>
</dbReference>
<dbReference type="RefSeq" id="WP_135588641.1">
    <property type="nucleotide sequence ID" value="NZ_RQEP01000018.1"/>
</dbReference>
<evidence type="ECO:0000313" key="2">
    <source>
        <dbReference type="EMBL" id="TGK00796.1"/>
    </source>
</evidence>
<organism evidence="2 3">
    <name type="scientific">Leptospira semungkisensis</name>
    <dbReference type="NCBI Taxonomy" id="2484985"/>
    <lineage>
        <taxon>Bacteria</taxon>
        <taxon>Pseudomonadati</taxon>
        <taxon>Spirochaetota</taxon>
        <taxon>Spirochaetia</taxon>
        <taxon>Leptospirales</taxon>
        <taxon>Leptospiraceae</taxon>
        <taxon>Leptospira</taxon>
    </lineage>
</organism>
<name>A0A4R9FPV9_9LEPT</name>
<evidence type="ECO:0000313" key="3">
    <source>
        <dbReference type="Proteomes" id="UP000297453"/>
    </source>
</evidence>
<feature type="domain" description="ER-bound oxygenase mpaB/mpaB'/Rubber oxygenase catalytic" evidence="1">
    <location>
        <begin position="62"/>
        <end position="230"/>
    </location>
</feature>
<dbReference type="Pfam" id="PF09995">
    <property type="entry name" value="MPAB_Lcp_cat"/>
    <property type="match status" value="1"/>
</dbReference>